<reference evidence="3 4" key="1">
    <citation type="journal article" date="2021" name="Sci. Rep.">
        <title>The distribution of antibiotic resistance genes in chicken gut microbiota commensals.</title>
        <authorList>
            <person name="Juricova H."/>
            <person name="Matiasovicova J."/>
            <person name="Kubasova T."/>
            <person name="Cejkova D."/>
            <person name="Rychlik I."/>
        </authorList>
    </citation>
    <scope>NUCLEOTIDE SEQUENCE [LARGE SCALE GENOMIC DNA]</scope>
    <source>
        <strain evidence="3 4">An411</strain>
    </source>
</reference>
<dbReference type="InterPro" id="IPR014284">
    <property type="entry name" value="RNA_pol_sigma-70_dom"/>
</dbReference>
<dbReference type="InterPro" id="IPR013325">
    <property type="entry name" value="RNA_pol_sigma_r2"/>
</dbReference>
<feature type="domain" description="RNA polymerase sigma factor 70 region 4 type 2" evidence="2">
    <location>
        <begin position="143"/>
        <end position="178"/>
    </location>
</feature>
<dbReference type="InterPro" id="IPR007627">
    <property type="entry name" value="RNA_pol_sigma70_r2"/>
</dbReference>
<accession>A0ABS2FSA3</accession>
<dbReference type="SUPFAM" id="SSF88946">
    <property type="entry name" value="Sigma2 domain of RNA polymerase sigma factors"/>
    <property type="match status" value="1"/>
</dbReference>
<proteinExistence type="predicted"/>
<evidence type="ECO:0000259" key="1">
    <source>
        <dbReference type="Pfam" id="PF04542"/>
    </source>
</evidence>
<comment type="caution">
    <text evidence="3">The sequence shown here is derived from an EMBL/GenBank/DDBJ whole genome shotgun (WGS) entry which is preliminary data.</text>
</comment>
<keyword evidence="4" id="KW-1185">Reference proteome</keyword>
<evidence type="ECO:0000313" key="4">
    <source>
        <dbReference type="Proteomes" id="UP000719500"/>
    </source>
</evidence>
<protein>
    <submittedName>
        <fullName evidence="3">Sigma-70 family RNA polymerase sigma factor</fullName>
    </submittedName>
</protein>
<organism evidence="3 4">
    <name type="scientific">Oscillibacter valericigenes</name>
    <dbReference type="NCBI Taxonomy" id="351091"/>
    <lineage>
        <taxon>Bacteria</taxon>
        <taxon>Bacillati</taxon>
        <taxon>Bacillota</taxon>
        <taxon>Clostridia</taxon>
        <taxon>Eubacteriales</taxon>
        <taxon>Oscillospiraceae</taxon>
        <taxon>Oscillibacter</taxon>
    </lineage>
</organism>
<gene>
    <name evidence="3" type="ORF">H9X91_01915</name>
</gene>
<dbReference type="NCBIfam" id="TIGR02937">
    <property type="entry name" value="sigma70-ECF"/>
    <property type="match status" value="1"/>
</dbReference>
<sequence>MNQIMTDYQRELVIEHLGLIDQVIRKRIRVRGTPLLSYEDFYSVGCEALCDAAMRYRPEEGEFEPYAYVMLYHAMIDHCRKQNRQQSFASDLSVDVDNEAISLEVLSTTDGDIEDALDWANLARVVSECKKDFSGVARLGIEALELKSLGYTSREIAERYSTTVNNVNAWISRARSKLMSDSRFLAAVT</sequence>
<name>A0ABS2FSA3_9FIRM</name>
<dbReference type="Gene3D" id="1.10.1740.10">
    <property type="match status" value="1"/>
</dbReference>
<dbReference type="InterPro" id="IPR013249">
    <property type="entry name" value="RNA_pol_sigma70_r4_t2"/>
</dbReference>
<feature type="domain" description="RNA polymerase sigma-70 region 2" evidence="1">
    <location>
        <begin position="15"/>
        <end position="84"/>
    </location>
</feature>
<evidence type="ECO:0000259" key="2">
    <source>
        <dbReference type="Pfam" id="PF08281"/>
    </source>
</evidence>
<dbReference type="RefSeq" id="WP_204801939.1">
    <property type="nucleotide sequence ID" value="NZ_JACSNX010000001.1"/>
</dbReference>
<dbReference type="EMBL" id="JACSNX010000001">
    <property type="protein sequence ID" value="MBM6850193.1"/>
    <property type="molecule type" value="Genomic_DNA"/>
</dbReference>
<dbReference type="Pfam" id="PF04542">
    <property type="entry name" value="Sigma70_r2"/>
    <property type="match status" value="1"/>
</dbReference>
<evidence type="ECO:0000313" key="3">
    <source>
        <dbReference type="EMBL" id="MBM6850193.1"/>
    </source>
</evidence>
<dbReference type="Pfam" id="PF08281">
    <property type="entry name" value="Sigma70_r4_2"/>
    <property type="match status" value="1"/>
</dbReference>
<dbReference type="Proteomes" id="UP000719500">
    <property type="component" value="Unassembled WGS sequence"/>
</dbReference>